<sequence>YVMENSTQANMTRIVFSINGFKDVCEETGAKIIFLDEEDTKTFEFKGKPSVAEKPKGYILKTFRLPKTITKISKDITNRTLGIWSPPASTMYTVLKEMTKNGLIKYIEQQEEGRTRKVYEVTKKGEETLKLMVEKQQIINESIETLIAATVGSDKELSGHFFPKYGPFNFFFEKLEEKSDEDKLKLLEFHKLKLSEKINRSNKQYQKIEEVISQLKNKAIDKNSEEEKKVV</sequence>
<dbReference type="Pfam" id="PF03551">
    <property type="entry name" value="PadR"/>
    <property type="match status" value="1"/>
</dbReference>
<keyword evidence="1" id="KW-0175">Coiled coil</keyword>
<dbReference type="InterPro" id="IPR036390">
    <property type="entry name" value="WH_DNA-bd_sf"/>
</dbReference>
<evidence type="ECO:0000259" key="2">
    <source>
        <dbReference type="Pfam" id="PF03551"/>
    </source>
</evidence>
<reference evidence="3" key="1">
    <citation type="journal article" date="2014" name="Front. Microbiol.">
        <title>High frequency of phylogenetically diverse reductive dehalogenase-homologous genes in deep subseafloor sedimentary metagenomes.</title>
        <authorList>
            <person name="Kawai M."/>
            <person name="Futagami T."/>
            <person name="Toyoda A."/>
            <person name="Takaki Y."/>
            <person name="Nishi S."/>
            <person name="Hori S."/>
            <person name="Arai W."/>
            <person name="Tsubouchi T."/>
            <person name="Morono Y."/>
            <person name="Uchiyama I."/>
            <person name="Ito T."/>
            <person name="Fujiyama A."/>
            <person name="Inagaki F."/>
            <person name="Takami H."/>
        </authorList>
    </citation>
    <scope>NUCLEOTIDE SEQUENCE</scope>
    <source>
        <strain evidence="3">Expedition CK06-06</strain>
    </source>
</reference>
<feature type="non-terminal residue" evidence="3">
    <location>
        <position position="1"/>
    </location>
</feature>
<protein>
    <recommendedName>
        <fullName evidence="2">Transcription regulator PadR N-terminal domain-containing protein</fullName>
    </recommendedName>
</protein>
<proteinExistence type="predicted"/>
<comment type="caution">
    <text evidence="3">The sequence shown here is derived from an EMBL/GenBank/DDBJ whole genome shotgun (WGS) entry which is preliminary data.</text>
</comment>
<dbReference type="AlphaFoldDB" id="X1RWN5"/>
<evidence type="ECO:0000256" key="1">
    <source>
        <dbReference type="SAM" id="Coils"/>
    </source>
</evidence>
<dbReference type="Gene3D" id="1.10.10.10">
    <property type="entry name" value="Winged helix-like DNA-binding domain superfamily/Winged helix DNA-binding domain"/>
    <property type="match status" value="1"/>
</dbReference>
<feature type="domain" description="Transcription regulator PadR N-terminal" evidence="2">
    <location>
        <begin position="71"/>
        <end position="130"/>
    </location>
</feature>
<dbReference type="PANTHER" id="PTHR33169">
    <property type="entry name" value="PADR-FAMILY TRANSCRIPTIONAL REGULATOR"/>
    <property type="match status" value="1"/>
</dbReference>
<accession>X1RWN5</accession>
<organism evidence="3">
    <name type="scientific">marine sediment metagenome</name>
    <dbReference type="NCBI Taxonomy" id="412755"/>
    <lineage>
        <taxon>unclassified sequences</taxon>
        <taxon>metagenomes</taxon>
        <taxon>ecological metagenomes</taxon>
    </lineage>
</organism>
<dbReference type="InterPro" id="IPR052509">
    <property type="entry name" value="Metal_resp_DNA-bind_regulator"/>
</dbReference>
<dbReference type="InterPro" id="IPR005149">
    <property type="entry name" value="Tscrpt_reg_PadR_N"/>
</dbReference>
<feature type="coiled-coil region" evidence="1">
    <location>
        <begin position="191"/>
        <end position="225"/>
    </location>
</feature>
<dbReference type="SUPFAM" id="SSF46785">
    <property type="entry name" value="Winged helix' DNA-binding domain"/>
    <property type="match status" value="1"/>
</dbReference>
<dbReference type="PANTHER" id="PTHR33169:SF14">
    <property type="entry name" value="TRANSCRIPTIONAL REGULATOR RV3488"/>
    <property type="match status" value="1"/>
</dbReference>
<dbReference type="InterPro" id="IPR036388">
    <property type="entry name" value="WH-like_DNA-bd_sf"/>
</dbReference>
<dbReference type="EMBL" id="BARW01004095">
    <property type="protein sequence ID" value="GAI59919.1"/>
    <property type="molecule type" value="Genomic_DNA"/>
</dbReference>
<gene>
    <name evidence="3" type="ORF">S12H4_09874</name>
</gene>
<evidence type="ECO:0000313" key="3">
    <source>
        <dbReference type="EMBL" id="GAI59919.1"/>
    </source>
</evidence>
<name>X1RWN5_9ZZZZ</name>